<evidence type="ECO:0000256" key="1">
    <source>
        <dbReference type="SAM" id="MobiDB-lite"/>
    </source>
</evidence>
<proteinExistence type="predicted"/>
<gene>
    <name evidence="2" type="ORF">B0J12DRAFT_744859</name>
</gene>
<feature type="compositionally biased region" description="Polar residues" evidence="1">
    <location>
        <begin position="205"/>
        <end position="214"/>
    </location>
</feature>
<feature type="compositionally biased region" description="Pro residues" evidence="1">
    <location>
        <begin position="1"/>
        <end position="10"/>
    </location>
</feature>
<evidence type="ECO:0000313" key="2">
    <source>
        <dbReference type="EMBL" id="KAH7032129.1"/>
    </source>
</evidence>
<dbReference type="EMBL" id="JAGTJR010000041">
    <property type="protein sequence ID" value="KAH7032129.1"/>
    <property type="molecule type" value="Genomic_DNA"/>
</dbReference>
<organism evidence="2 3">
    <name type="scientific">Macrophomina phaseolina</name>
    <dbReference type="NCBI Taxonomy" id="35725"/>
    <lineage>
        <taxon>Eukaryota</taxon>
        <taxon>Fungi</taxon>
        <taxon>Dikarya</taxon>
        <taxon>Ascomycota</taxon>
        <taxon>Pezizomycotina</taxon>
        <taxon>Dothideomycetes</taxon>
        <taxon>Dothideomycetes incertae sedis</taxon>
        <taxon>Botryosphaeriales</taxon>
        <taxon>Botryosphaeriaceae</taxon>
        <taxon>Macrophomina</taxon>
    </lineage>
</organism>
<accession>A0ABQ8FWX8</accession>
<dbReference type="Proteomes" id="UP000774617">
    <property type="component" value="Unassembled WGS sequence"/>
</dbReference>
<name>A0ABQ8FWX8_9PEZI</name>
<comment type="caution">
    <text evidence="2">The sequence shown here is derived from an EMBL/GenBank/DDBJ whole genome shotgun (WGS) entry which is preliminary data.</text>
</comment>
<keyword evidence="3" id="KW-1185">Reference proteome</keyword>
<reference evidence="2 3" key="1">
    <citation type="journal article" date="2021" name="Nat. Commun.">
        <title>Genetic determinants of endophytism in the Arabidopsis root mycobiome.</title>
        <authorList>
            <person name="Mesny F."/>
            <person name="Miyauchi S."/>
            <person name="Thiergart T."/>
            <person name="Pickel B."/>
            <person name="Atanasova L."/>
            <person name="Karlsson M."/>
            <person name="Huettel B."/>
            <person name="Barry K.W."/>
            <person name="Haridas S."/>
            <person name="Chen C."/>
            <person name="Bauer D."/>
            <person name="Andreopoulos W."/>
            <person name="Pangilinan J."/>
            <person name="LaButti K."/>
            <person name="Riley R."/>
            <person name="Lipzen A."/>
            <person name="Clum A."/>
            <person name="Drula E."/>
            <person name="Henrissat B."/>
            <person name="Kohler A."/>
            <person name="Grigoriev I.V."/>
            <person name="Martin F.M."/>
            <person name="Hacquard S."/>
        </authorList>
    </citation>
    <scope>NUCLEOTIDE SEQUENCE [LARGE SCALE GENOMIC DNA]</scope>
    <source>
        <strain evidence="2 3">MPI-SDFR-AT-0080</strain>
    </source>
</reference>
<feature type="region of interest" description="Disordered" evidence="1">
    <location>
        <begin position="202"/>
        <end position="228"/>
    </location>
</feature>
<feature type="region of interest" description="Disordered" evidence="1">
    <location>
        <begin position="132"/>
        <end position="179"/>
    </location>
</feature>
<protein>
    <submittedName>
        <fullName evidence="2">Uncharacterized protein</fullName>
    </submittedName>
</protein>
<feature type="compositionally biased region" description="Acidic residues" evidence="1">
    <location>
        <begin position="145"/>
        <end position="173"/>
    </location>
</feature>
<feature type="compositionally biased region" description="Polar residues" evidence="1">
    <location>
        <begin position="25"/>
        <end position="37"/>
    </location>
</feature>
<evidence type="ECO:0000313" key="3">
    <source>
        <dbReference type="Proteomes" id="UP000774617"/>
    </source>
</evidence>
<feature type="compositionally biased region" description="Basic and acidic residues" evidence="1">
    <location>
        <begin position="72"/>
        <end position="81"/>
    </location>
</feature>
<feature type="region of interest" description="Disordered" evidence="1">
    <location>
        <begin position="1"/>
        <end position="83"/>
    </location>
</feature>
<sequence>MSHTLAPPPMTAAAVRGNDHAPSIPESTTLRALSTCSPGAKRISKDPPTSAGTPPSRVLPANATTPAPQLESAHKGDRDRNSSGLTLADVRKLDHDQLASLSWVLLGMDNLEEIRNIRLWVRDTLEENGLMEELSDDAIVQEPGQDMEPEKEEAEGEQDNDDGHDDEPDEGEEMDARWTRGKITDWVSAPLFSVLLQRNGDKNYAPTSAKQNGEGQEAISVEKTGKER</sequence>